<dbReference type="PANTHER" id="PTHR43390:SF1">
    <property type="entry name" value="CHLOROPLAST PROCESSING PEPTIDASE"/>
    <property type="match status" value="1"/>
</dbReference>
<dbReference type="GO" id="GO:0005886">
    <property type="term" value="C:plasma membrane"/>
    <property type="evidence" value="ECO:0007669"/>
    <property type="project" value="UniProtKB-SubCell"/>
</dbReference>
<keyword evidence="7" id="KW-0812">Transmembrane</keyword>
<gene>
    <name evidence="15" type="ORF">SAMN05216231_2319</name>
</gene>
<dbReference type="NCBIfam" id="TIGR02227">
    <property type="entry name" value="sigpep_I_bact"/>
    <property type="match status" value="1"/>
</dbReference>
<evidence type="ECO:0000259" key="14">
    <source>
        <dbReference type="Pfam" id="PF10502"/>
    </source>
</evidence>
<evidence type="ECO:0000256" key="2">
    <source>
        <dbReference type="ARBA" id="ARBA00004401"/>
    </source>
</evidence>
<dbReference type="GO" id="GO:0004252">
    <property type="term" value="F:serine-type endopeptidase activity"/>
    <property type="evidence" value="ECO:0007669"/>
    <property type="project" value="InterPro"/>
</dbReference>
<feature type="active site" evidence="11">
    <location>
        <position position="84"/>
    </location>
</feature>
<dbReference type="Proteomes" id="UP000199444">
    <property type="component" value="Unassembled WGS sequence"/>
</dbReference>
<keyword evidence="16" id="KW-1185">Reference proteome</keyword>
<keyword evidence="5" id="KW-1003">Cell membrane</keyword>
<evidence type="ECO:0000256" key="12">
    <source>
        <dbReference type="RuleBase" id="RU003993"/>
    </source>
</evidence>
<evidence type="ECO:0000313" key="16">
    <source>
        <dbReference type="Proteomes" id="UP000199444"/>
    </source>
</evidence>
<evidence type="ECO:0000256" key="13">
    <source>
        <dbReference type="RuleBase" id="RU362042"/>
    </source>
</evidence>
<dbReference type="EMBL" id="FNKD01000002">
    <property type="protein sequence ID" value="SDQ65368.1"/>
    <property type="molecule type" value="Genomic_DNA"/>
</dbReference>
<dbReference type="Pfam" id="PF10502">
    <property type="entry name" value="Peptidase_S26"/>
    <property type="match status" value="1"/>
</dbReference>
<dbReference type="PANTHER" id="PTHR43390">
    <property type="entry name" value="SIGNAL PEPTIDASE I"/>
    <property type="match status" value="1"/>
</dbReference>
<dbReference type="FunFam" id="2.10.109.10:FF:000008">
    <property type="entry name" value="Signal peptidase I"/>
    <property type="match status" value="1"/>
</dbReference>
<dbReference type="Gene3D" id="2.10.109.10">
    <property type="entry name" value="Umud Fragment, subunit A"/>
    <property type="match status" value="1"/>
</dbReference>
<accession>A0A1H1CN35</accession>
<dbReference type="InterPro" id="IPR036286">
    <property type="entry name" value="LexA/Signal_pep-like_sf"/>
</dbReference>
<evidence type="ECO:0000313" key="15">
    <source>
        <dbReference type="EMBL" id="SDQ65368.1"/>
    </source>
</evidence>
<feature type="active site" evidence="11">
    <location>
        <position position="44"/>
    </location>
</feature>
<evidence type="ECO:0000256" key="10">
    <source>
        <dbReference type="ARBA" id="ARBA00023136"/>
    </source>
</evidence>
<organism evidence="15 16">
    <name type="scientific">Virgibacillus salinus</name>
    <dbReference type="NCBI Taxonomy" id="553311"/>
    <lineage>
        <taxon>Bacteria</taxon>
        <taxon>Bacillati</taxon>
        <taxon>Bacillota</taxon>
        <taxon>Bacilli</taxon>
        <taxon>Bacillales</taxon>
        <taxon>Bacillaceae</taxon>
        <taxon>Virgibacillus</taxon>
    </lineage>
</organism>
<dbReference type="EC" id="3.4.21.89" evidence="4 12"/>
<evidence type="ECO:0000256" key="8">
    <source>
        <dbReference type="ARBA" id="ARBA00022801"/>
    </source>
</evidence>
<feature type="domain" description="Peptidase S26" evidence="14">
    <location>
        <begin position="13"/>
        <end position="167"/>
    </location>
</feature>
<keyword evidence="10" id="KW-0472">Membrane</keyword>
<evidence type="ECO:0000256" key="4">
    <source>
        <dbReference type="ARBA" id="ARBA00013208"/>
    </source>
</evidence>
<dbReference type="GO" id="GO:0009003">
    <property type="term" value="F:signal peptidase activity"/>
    <property type="evidence" value="ECO:0007669"/>
    <property type="project" value="UniProtKB-EC"/>
</dbReference>
<dbReference type="InterPro" id="IPR000223">
    <property type="entry name" value="Pept_S26A_signal_pept_1"/>
</dbReference>
<dbReference type="PROSITE" id="PS00760">
    <property type="entry name" value="SPASE_I_2"/>
    <property type="match status" value="1"/>
</dbReference>
<dbReference type="PROSITE" id="PS00761">
    <property type="entry name" value="SPASE_I_3"/>
    <property type="match status" value="1"/>
</dbReference>
<evidence type="ECO:0000256" key="11">
    <source>
        <dbReference type="PIRSR" id="PIRSR600223-1"/>
    </source>
</evidence>
<dbReference type="PROSITE" id="PS00501">
    <property type="entry name" value="SPASE_I_1"/>
    <property type="match status" value="1"/>
</dbReference>
<dbReference type="AlphaFoldDB" id="A0A1H1CN35"/>
<dbReference type="STRING" id="553311.SAMN05216231_2319"/>
<evidence type="ECO:0000256" key="1">
    <source>
        <dbReference type="ARBA" id="ARBA00000677"/>
    </source>
</evidence>
<keyword evidence="9" id="KW-1133">Transmembrane helix</keyword>
<proteinExistence type="inferred from homology"/>
<dbReference type="InterPro" id="IPR019758">
    <property type="entry name" value="Pept_S26A_signal_pept_1_CS"/>
</dbReference>
<dbReference type="GO" id="GO:0006465">
    <property type="term" value="P:signal peptide processing"/>
    <property type="evidence" value="ECO:0007669"/>
    <property type="project" value="InterPro"/>
</dbReference>
<comment type="catalytic activity">
    <reaction evidence="1 12">
        <text>Cleavage of hydrophobic, N-terminal signal or leader sequences from secreted and periplasmic proteins.</text>
        <dbReference type="EC" id="3.4.21.89"/>
    </reaction>
</comment>
<evidence type="ECO:0000256" key="7">
    <source>
        <dbReference type="ARBA" id="ARBA00022692"/>
    </source>
</evidence>
<comment type="similarity">
    <text evidence="3 13">Belongs to the peptidase S26 family.</text>
</comment>
<dbReference type="SUPFAM" id="SSF51306">
    <property type="entry name" value="LexA/Signal peptidase"/>
    <property type="match status" value="1"/>
</dbReference>
<dbReference type="PRINTS" id="PR00727">
    <property type="entry name" value="LEADERPTASE"/>
</dbReference>
<keyword evidence="8 12" id="KW-0378">Hydrolase</keyword>
<sequence>MSSLTKTKKKNEWLEWVKAILIAVVLAFFLRSFVFATSVVDGKSMEPTLEDGETVLFNKFTYLIDKPQRGDIVIIERPLKNYVKRIIAMPGETIKVEDHILYINGEKYGQPFINKDAKSNTGKFGPIQVPENSYFVMGDNRILSKDSRNGLGFVSEENIIGKSEMIIFPFDQWAMTK</sequence>
<protein>
    <recommendedName>
        <fullName evidence="4 12">Signal peptidase I</fullName>
        <ecNumber evidence="4 12">3.4.21.89</ecNumber>
    </recommendedName>
</protein>
<dbReference type="CDD" id="cd06530">
    <property type="entry name" value="S26_SPase_I"/>
    <property type="match status" value="1"/>
</dbReference>
<dbReference type="InterPro" id="IPR019533">
    <property type="entry name" value="Peptidase_S26"/>
</dbReference>
<comment type="subcellular location">
    <subcellularLocation>
        <location evidence="2">Cell membrane</location>
        <topology evidence="2">Single-pass type II membrane protein</topology>
    </subcellularLocation>
    <subcellularLocation>
        <location evidence="13">Membrane</location>
        <topology evidence="13">Single-pass type II membrane protein</topology>
    </subcellularLocation>
</comment>
<name>A0A1H1CN35_9BACI</name>
<dbReference type="InterPro" id="IPR019756">
    <property type="entry name" value="Pept_S26A_signal_pept_1_Ser-AS"/>
</dbReference>
<reference evidence="15 16" key="1">
    <citation type="submission" date="2016-10" db="EMBL/GenBank/DDBJ databases">
        <authorList>
            <person name="de Groot N.N."/>
        </authorList>
    </citation>
    <scope>NUCLEOTIDE SEQUENCE [LARGE SCALE GENOMIC DNA]</scope>
    <source>
        <strain evidence="15 16">CGMCC 1.10449</strain>
    </source>
</reference>
<keyword evidence="6 12" id="KW-0645">Protease</keyword>
<evidence type="ECO:0000256" key="9">
    <source>
        <dbReference type="ARBA" id="ARBA00022989"/>
    </source>
</evidence>
<evidence type="ECO:0000256" key="6">
    <source>
        <dbReference type="ARBA" id="ARBA00022670"/>
    </source>
</evidence>
<evidence type="ECO:0000256" key="5">
    <source>
        <dbReference type="ARBA" id="ARBA00022475"/>
    </source>
</evidence>
<dbReference type="InterPro" id="IPR019757">
    <property type="entry name" value="Pept_S26A_signal_pept_1_Lys-AS"/>
</dbReference>
<evidence type="ECO:0000256" key="3">
    <source>
        <dbReference type="ARBA" id="ARBA00009370"/>
    </source>
</evidence>